<evidence type="ECO:0000313" key="2">
    <source>
        <dbReference type="Proteomes" id="UP000593574"/>
    </source>
</evidence>
<dbReference type="AlphaFoldDB" id="A0A7J8ZN90"/>
<name>A0A7J8ZN90_9ROSI</name>
<dbReference type="Proteomes" id="UP000593574">
    <property type="component" value="Unassembled WGS sequence"/>
</dbReference>
<keyword evidence="2" id="KW-1185">Reference proteome</keyword>
<sequence>MTEILGRVRRRMYLYSSNFARFEDIHRQGNGMEDALAKA</sequence>
<reference evidence="1 2" key="1">
    <citation type="journal article" date="2019" name="Genome Biol. Evol.">
        <title>Insights into the evolution of the New World diploid cottons (Gossypium, subgenus Houzingenia) based on genome sequencing.</title>
        <authorList>
            <person name="Grover C.E."/>
            <person name="Arick M.A. 2nd"/>
            <person name="Thrash A."/>
            <person name="Conover J.L."/>
            <person name="Sanders W.S."/>
            <person name="Peterson D.G."/>
            <person name="Frelichowski J.E."/>
            <person name="Scheffler J.A."/>
            <person name="Scheffler B.E."/>
            <person name="Wendel J.F."/>
        </authorList>
    </citation>
    <scope>NUCLEOTIDE SEQUENCE [LARGE SCALE GENOMIC DNA]</scope>
    <source>
        <strain evidence="1">4</strain>
        <tissue evidence="1">Leaf</tissue>
    </source>
</reference>
<protein>
    <submittedName>
        <fullName evidence="1">Uncharacterized protein</fullName>
    </submittedName>
</protein>
<organism evidence="1 2">
    <name type="scientific">Gossypium laxum</name>
    <dbReference type="NCBI Taxonomy" id="34288"/>
    <lineage>
        <taxon>Eukaryota</taxon>
        <taxon>Viridiplantae</taxon>
        <taxon>Streptophyta</taxon>
        <taxon>Embryophyta</taxon>
        <taxon>Tracheophyta</taxon>
        <taxon>Spermatophyta</taxon>
        <taxon>Magnoliopsida</taxon>
        <taxon>eudicotyledons</taxon>
        <taxon>Gunneridae</taxon>
        <taxon>Pentapetalae</taxon>
        <taxon>rosids</taxon>
        <taxon>malvids</taxon>
        <taxon>Malvales</taxon>
        <taxon>Malvaceae</taxon>
        <taxon>Malvoideae</taxon>
        <taxon>Gossypium</taxon>
    </lineage>
</organism>
<dbReference type="EMBL" id="JABEZV010000006">
    <property type="protein sequence ID" value="MBA0713072.1"/>
    <property type="molecule type" value="Genomic_DNA"/>
</dbReference>
<accession>A0A7J8ZN90</accession>
<proteinExistence type="predicted"/>
<evidence type="ECO:0000313" key="1">
    <source>
        <dbReference type="EMBL" id="MBA0713072.1"/>
    </source>
</evidence>
<feature type="non-terminal residue" evidence="1">
    <location>
        <position position="39"/>
    </location>
</feature>
<gene>
    <name evidence="1" type="ORF">Golax_012125</name>
</gene>
<comment type="caution">
    <text evidence="1">The sequence shown here is derived from an EMBL/GenBank/DDBJ whole genome shotgun (WGS) entry which is preliminary data.</text>
</comment>